<dbReference type="RefSeq" id="WP_345029192.1">
    <property type="nucleotide sequence ID" value="NZ_BAABEY010000024.1"/>
</dbReference>
<protein>
    <recommendedName>
        <fullName evidence="3">Ig-like domain-containing protein</fullName>
    </recommendedName>
</protein>
<comment type="caution">
    <text evidence="1">The sequence shown here is derived from an EMBL/GenBank/DDBJ whole genome shotgun (WGS) entry which is preliminary data.</text>
</comment>
<accession>A0ABP8M1B9</accession>
<evidence type="ECO:0000313" key="2">
    <source>
        <dbReference type="Proteomes" id="UP001501508"/>
    </source>
</evidence>
<keyword evidence="2" id="KW-1185">Reference proteome</keyword>
<gene>
    <name evidence="1" type="ORF">GCM10023091_23250</name>
</gene>
<evidence type="ECO:0000313" key="1">
    <source>
        <dbReference type="EMBL" id="GAA4440110.1"/>
    </source>
</evidence>
<dbReference type="Proteomes" id="UP001501508">
    <property type="component" value="Unassembled WGS sequence"/>
</dbReference>
<reference evidence="2" key="1">
    <citation type="journal article" date="2019" name="Int. J. Syst. Evol. Microbiol.">
        <title>The Global Catalogue of Microorganisms (GCM) 10K type strain sequencing project: providing services to taxonomists for standard genome sequencing and annotation.</title>
        <authorList>
            <consortium name="The Broad Institute Genomics Platform"/>
            <consortium name="The Broad Institute Genome Sequencing Center for Infectious Disease"/>
            <person name="Wu L."/>
            <person name="Ma J."/>
        </authorList>
    </citation>
    <scope>NUCLEOTIDE SEQUENCE [LARGE SCALE GENOMIC DNA]</scope>
    <source>
        <strain evidence="2">JCM 31920</strain>
    </source>
</reference>
<evidence type="ECO:0008006" key="3">
    <source>
        <dbReference type="Google" id="ProtNLM"/>
    </source>
</evidence>
<organism evidence="1 2">
    <name type="scientific">Ravibacter arvi</name>
    <dbReference type="NCBI Taxonomy" id="2051041"/>
    <lineage>
        <taxon>Bacteria</taxon>
        <taxon>Pseudomonadati</taxon>
        <taxon>Bacteroidota</taxon>
        <taxon>Cytophagia</taxon>
        <taxon>Cytophagales</taxon>
        <taxon>Spirosomataceae</taxon>
        <taxon>Ravibacter</taxon>
    </lineage>
</organism>
<sequence>MRVAQVKCLIHSSGTEIPLLCYQRGNEPGTTALVVPAMPVVAGAPGRHFISYFLSDNSGKTPPLVQLDIPLQFGTDAISRHYETLYITDGLLSLHEKKLGINLGGVSYSGLYPGVPFNLNFIAPQDGQSGTDGLQLKNRFSFRHPDAPERIVTYEFSMPFADLFRYSDLDPAYHSKRYLLNPLTFAYAEIAPPAPARNTPEIAEKGAIFLEKGQEITNPALQMMQWQRAKAPVNGSLSLISLQQQANHQLVFSQFAQINLPDTKHRPLLPAVANGIFKDHLAPENMWALDELQIALPKPDMQFNVSPFRFLFRVKGTDTQGRPVLESEIRVTISRLRNSLAANYPDKKTQRIPPQNIAVSMSIPYTDNNGKLQHSEIACSALNTSEDRIEAGFLLNNEWSRVAYAALSSANGEKVKVCVRYMYEAYTRISDGAWSVVSLNKIDRIQVVKERPRSVDLKANLFVTSQNTLLNTAGLAVKYEAVKPSGNSLAAIQLPVSPAAFNIVPQKLPIIPQNTKYKIDTVMYRTELETSFDCADWGQFYQEERDGQNIPIGCREPYKLGEIPLKLYAEIPQLATPGYKILRSLQVPNRFVLVPARYVISRAPSGAANPFSATLTVYSTFDVNNPAASHAVIQAALQPDVPYYAYIQLRDALRAYTQHEPELQWISSVGAGTTFRWTLPASMYVSLAAELIGNLVNYTLTCTIANALTLINMLRDGRSGISGLIEFSLPDATSFTSAILINAGTVEGPWMESPLKIEQTGNQVTFENLLANPLDVAGYYANENDKLTFHPLNQTLQQNQKCTFPIESTVETVPQYTVRPAASAIAEINTYLENINCQVLFINTAEKDLSAYTEIEILYGPQGDAGYLSAFFLPEAAPLEVMLPIPLTSYLARRTIRYKIRAQKNGAATEIDWQETDLAYGNIIDLGPIILLHLSS</sequence>
<name>A0ABP8M1B9_9BACT</name>
<dbReference type="EMBL" id="BAABEY010000024">
    <property type="protein sequence ID" value="GAA4440110.1"/>
    <property type="molecule type" value="Genomic_DNA"/>
</dbReference>
<proteinExistence type="predicted"/>